<dbReference type="InterPro" id="IPR009875">
    <property type="entry name" value="PilZ_domain"/>
</dbReference>
<dbReference type="Gene3D" id="2.40.10.220">
    <property type="entry name" value="predicted glycosyltransferase like domains"/>
    <property type="match status" value="1"/>
</dbReference>
<organism evidence="2 3">
    <name type="scientific">Thiohalorhabdus denitrificans</name>
    <dbReference type="NCBI Taxonomy" id="381306"/>
    <lineage>
        <taxon>Bacteria</taxon>
        <taxon>Pseudomonadati</taxon>
        <taxon>Pseudomonadota</taxon>
        <taxon>Gammaproteobacteria</taxon>
        <taxon>Thiohalorhabdales</taxon>
        <taxon>Thiohalorhabdaceae</taxon>
        <taxon>Thiohalorhabdus</taxon>
    </lineage>
</organism>
<proteinExistence type="predicted"/>
<evidence type="ECO:0000259" key="1">
    <source>
        <dbReference type="Pfam" id="PF07238"/>
    </source>
</evidence>
<dbReference type="SUPFAM" id="SSF141371">
    <property type="entry name" value="PilZ domain-like"/>
    <property type="match status" value="1"/>
</dbReference>
<keyword evidence="3" id="KW-1185">Reference proteome</keyword>
<evidence type="ECO:0000313" key="3">
    <source>
        <dbReference type="Proteomes" id="UP000183104"/>
    </source>
</evidence>
<dbReference type="Pfam" id="PF07238">
    <property type="entry name" value="PilZ"/>
    <property type="match status" value="1"/>
</dbReference>
<dbReference type="Proteomes" id="UP000183104">
    <property type="component" value="Unassembled WGS sequence"/>
</dbReference>
<gene>
    <name evidence="2" type="ORF">SAMN05661077_1107</name>
</gene>
<dbReference type="RefSeq" id="WP_054966414.1">
    <property type="nucleotide sequence ID" value="NZ_FMUN01000002.1"/>
</dbReference>
<feature type="domain" description="PilZ" evidence="1">
    <location>
        <begin position="7"/>
        <end position="99"/>
    </location>
</feature>
<dbReference type="AlphaFoldDB" id="A0A0P9ELH5"/>
<accession>A0A0P9ELH5</accession>
<protein>
    <submittedName>
        <fullName evidence="2">PilZ domain-containing protein</fullName>
    </submittedName>
</protein>
<evidence type="ECO:0000313" key="2">
    <source>
        <dbReference type="EMBL" id="SCY03343.1"/>
    </source>
</evidence>
<name>A0A0P9ELH5_9GAMM</name>
<sequence length="120" mass="13102">MEKRGLRRRPVHLNVLVRHRGLPVAFCSTLDMSLEGARLYCGPLGLEPGSTVEVDLSLPEGDDAYLRLPGRVIHCDDGCMGVRFTVVDGADVDTLDGLLDRAPRADGEFREAGACYSIFL</sequence>
<dbReference type="GO" id="GO:0035438">
    <property type="term" value="F:cyclic-di-GMP binding"/>
    <property type="evidence" value="ECO:0007669"/>
    <property type="project" value="InterPro"/>
</dbReference>
<dbReference type="EMBL" id="FMUN01000002">
    <property type="protein sequence ID" value="SCY03343.1"/>
    <property type="molecule type" value="Genomic_DNA"/>
</dbReference>
<reference evidence="3" key="1">
    <citation type="submission" date="2016-10" db="EMBL/GenBank/DDBJ databases">
        <authorList>
            <person name="Varghese N."/>
        </authorList>
    </citation>
    <scope>NUCLEOTIDE SEQUENCE [LARGE SCALE GENOMIC DNA]</scope>
    <source>
        <strain evidence="3">HL 19</strain>
    </source>
</reference>